<keyword evidence="6" id="KW-0472">Membrane</keyword>
<evidence type="ECO:0000313" key="9">
    <source>
        <dbReference type="Proteomes" id="UP001322481"/>
    </source>
</evidence>
<dbReference type="Proteomes" id="UP001322481">
    <property type="component" value="Chromosome"/>
</dbReference>
<dbReference type="InterPro" id="IPR003594">
    <property type="entry name" value="HATPase_dom"/>
</dbReference>
<feature type="transmembrane region" description="Helical" evidence="6">
    <location>
        <begin position="16"/>
        <end position="36"/>
    </location>
</feature>
<comment type="catalytic activity">
    <reaction evidence="1">
        <text>ATP + protein L-histidine = ADP + protein N-phospho-L-histidine.</text>
        <dbReference type="EC" id="2.7.13.3"/>
    </reaction>
</comment>
<keyword evidence="6" id="KW-0812">Transmembrane</keyword>
<dbReference type="EMBL" id="CP139858">
    <property type="protein sequence ID" value="WQB99214.1"/>
    <property type="molecule type" value="Genomic_DNA"/>
</dbReference>
<dbReference type="SMART" id="SM00387">
    <property type="entry name" value="HATPase_c"/>
    <property type="match status" value="1"/>
</dbReference>
<reference evidence="8 9" key="1">
    <citation type="submission" date="2023-11" db="EMBL/GenBank/DDBJ databases">
        <authorList>
            <person name="Panchal A.K."/>
            <person name="Meaney J.S."/>
            <person name="Karas B.J."/>
            <person name="diCenzo G.C."/>
        </authorList>
    </citation>
    <scope>NUCLEOTIDE SEQUENCE [LARGE SCALE GENOMIC DNA]</scope>
    <source>
        <strain evidence="8 9">NZP2235</strain>
    </source>
</reference>
<keyword evidence="3" id="KW-0597">Phosphoprotein</keyword>
<feature type="transmembrane region" description="Helical" evidence="6">
    <location>
        <begin position="185"/>
        <end position="207"/>
    </location>
</feature>
<dbReference type="PANTHER" id="PTHR42878">
    <property type="entry name" value="TWO-COMPONENT HISTIDINE KINASE"/>
    <property type="match status" value="1"/>
</dbReference>
<dbReference type="InterPro" id="IPR050351">
    <property type="entry name" value="BphY/WalK/GraS-like"/>
</dbReference>
<evidence type="ECO:0000256" key="3">
    <source>
        <dbReference type="ARBA" id="ARBA00022553"/>
    </source>
</evidence>
<dbReference type="Gene3D" id="3.30.565.10">
    <property type="entry name" value="Histidine kinase-like ATPase, C-terminal domain"/>
    <property type="match status" value="1"/>
</dbReference>
<dbReference type="InterPro" id="IPR007891">
    <property type="entry name" value="CHASE3"/>
</dbReference>
<accession>A0ABZ0VP11</accession>
<protein>
    <recommendedName>
        <fullName evidence="2">histidine kinase</fullName>
        <ecNumber evidence="2">2.7.13.3</ecNumber>
    </recommendedName>
</protein>
<dbReference type="SUPFAM" id="SSF55874">
    <property type="entry name" value="ATPase domain of HSP90 chaperone/DNA topoisomerase II/histidine kinase"/>
    <property type="match status" value="1"/>
</dbReference>
<dbReference type="SUPFAM" id="SSF47384">
    <property type="entry name" value="Homodimeric domain of signal transducing histidine kinase"/>
    <property type="match status" value="1"/>
</dbReference>
<feature type="domain" description="Histidine kinase" evidence="7">
    <location>
        <begin position="254"/>
        <end position="493"/>
    </location>
</feature>
<dbReference type="Gene3D" id="1.10.287.130">
    <property type="match status" value="1"/>
</dbReference>
<evidence type="ECO:0000256" key="1">
    <source>
        <dbReference type="ARBA" id="ARBA00000085"/>
    </source>
</evidence>
<dbReference type="Pfam" id="PF00512">
    <property type="entry name" value="HisKA"/>
    <property type="match status" value="1"/>
</dbReference>
<evidence type="ECO:0000256" key="4">
    <source>
        <dbReference type="ARBA" id="ARBA00022679"/>
    </source>
</evidence>
<dbReference type="InterPro" id="IPR005467">
    <property type="entry name" value="His_kinase_dom"/>
</dbReference>
<dbReference type="InterPro" id="IPR003661">
    <property type="entry name" value="HisK_dim/P_dom"/>
</dbReference>
<evidence type="ECO:0000256" key="2">
    <source>
        <dbReference type="ARBA" id="ARBA00012438"/>
    </source>
</evidence>
<dbReference type="SMART" id="SM00388">
    <property type="entry name" value="HisKA"/>
    <property type="match status" value="1"/>
</dbReference>
<name>A0ABZ0VP11_9HYPH</name>
<dbReference type="PROSITE" id="PS50109">
    <property type="entry name" value="HIS_KIN"/>
    <property type="match status" value="1"/>
</dbReference>
<keyword evidence="9" id="KW-1185">Reference proteome</keyword>
<dbReference type="PANTHER" id="PTHR42878:SF15">
    <property type="entry name" value="BACTERIOPHYTOCHROME"/>
    <property type="match status" value="1"/>
</dbReference>
<dbReference type="CDD" id="cd19410">
    <property type="entry name" value="HK9-like_sensor"/>
    <property type="match status" value="1"/>
</dbReference>
<evidence type="ECO:0000313" key="8">
    <source>
        <dbReference type="EMBL" id="WQB99214.1"/>
    </source>
</evidence>
<dbReference type="CDD" id="cd00075">
    <property type="entry name" value="HATPase"/>
    <property type="match status" value="1"/>
</dbReference>
<dbReference type="InterPro" id="IPR036890">
    <property type="entry name" value="HATPase_C_sf"/>
</dbReference>
<dbReference type="InterPro" id="IPR036097">
    <property type="entry name" value="HisK_dim/P_sf"/>
</dbReference>
<gene>
    <name evidence="8" type="ORF">U0R22_003389</name>
</gene>
<dbReference type="InterPro" id="IPR004358">
    <property type="entry name" value="Sig_transdc_His_kin-like_C"/>
</dbReference>
<sequence>MSENPTDKVMLRGSSALLAMGLLVLMGIVTATYLLAEKSRISFDDVIAARDTRTAAVDVRNSLLSAESSQRGFLLNGNEIYLSPYDTAKSSALRRFEKLQLLVAGEPETAASIDQLKAIIGEKLAEMDKTVALKRQRKDDTVAAIVASNRGKTLMDQANVYFNGIILAADDRLTARVAEQRSYFAWLRMITIAGGIAIVIVVGFAWASLLRHTRELSAARRNLEALNSGLETRVRERTADLVRANEEVQRFAYIVTHDLRAPLVNIMGFTSELEAGVASLQTLIEKSGIGANASDPLVANARVAAAEDLPEAIGFIRSSTRKMDGLINAILQLSREGRRPLRPETIQLASLIESTVSSFQHQVKEAGGKIDVDLAGVEIEADRLSLEQVFANLFDNATKYRSPARPLRIRVGARIIPGGRIAIDFEDNGRGVAEQDVERIFELFRRSGLQDLPGDGIGLAHVRAILRRLGGDITVKSKLDVGTTFRIELPLIAASNERAFA</sequence>
<keyword evidence="4" id="KW-0808">Transferase</keyword>
<proteinExistence type="predicted"/>
<dbReference type="PRINTS" id="PR00344">
    <property type="entry name" value="BCTRLSENSOR"/>
</dbReference>
<keyword evidence="6" id="KW-1133">Transmembrane helix</keyword>
<keyword evidence="5" id="KW-0418">Kinase</keyword>
<organism evidence="8 9">
    <name type="scientific">Mesorhizobium huakuii</name>
    <dbReference type="NCBI Taxonomy" id="28104"/>
    <lineage>
        <taxon>Bacteria</taxon>
        <taxon>Pseudomonadati</taxon>
        <taxon>Pseudomonadota</taxon>
        <taxon>Alphaproteobacteria</taxon>
        <taxon>Hyphomicrobiales</taxon>
        <taxon>Phyllobacteriaceae</taxon>
        <taxon>Mesorhizobium</taxon>
    </lineage>
</organism>
<dbReference type="EC" id="2.7.13.3" evidence="2"/>
<evidence type="ECO:0000256" key="6">
    <source>
        <dbReference type="SAM" id="Phobius"/>
    </source>
</evidence>
<dbReference type="CDD" id="cd00082">
    <property type="entry name" value="HisKA"/>
    <property type="match status" value="1"/>
</dbReference>
<evidence type="ECO:0000259" key="7">
    <source>
        <dbReference type="PROSITE" id="PS50109"/>
    </source>
</evidence>
<evidence type="ECO:0000256" key="5">
    <source>
        <dbReference type="ARBA" id="ARBA00022777"/>
    </source>
</evidence>
<dbReference type="RefSeq" id="WP_322414094.1">
    <property type="nucleotide sequence ID" value="NZ_CP139858.1"/>
</dbReference>
<dbReference type="Pfam" id="PF02518">
    <property type="entry name" value="HATPase_c"/>
    <property type="match status" value="1"/>
</dbReference>
<dbReference type="Pfam" id="PF05227">
    <property type="entry name" value="CHASE3"/>
    <property type="match status" value="1"/>
</dbReference>